<dbReference type="SUPFAM" id="SSF46785">
    <property type="entry name" value="Winged helix' DNA-binding domain"/>
    <property type="match status" value="1"/>
</dbReference>
<dbReference type="Pfam" id="PF00480">
    <property type="entry name" value="ROK"/>
    <property type="match status" value="1"/>
</dbReference>
<feature type="domain" description="HTH marR-type" evidence="2">
    <location>
        <begin position="103"/>
        <end position="146"/>
    </location>
</feature>
<evidence type="ECO:0000259" key="2">
    <source>
        <dbReference type="Pfam" id="PF12802"/>
    </source>
</evidence>
<keyword evidence="4" id="KW-1185">Reference proteome</keyword>
<dbReference type="Gene3D" id="1.10.10.10">
    <property type="entry name" value="Winged helix-like DNA-binding domain superfamily/Winged helix DNA-binding domain"/>
    <property type="match status" value="1"/>
</dbReference>
<organism evidence="3 4">
    <name type="scientific">Streptomyces montanus</name>
    <dbReference type="NCBI Taxonomy" id="2580423"/>
    <lineage>
        <taxon>Bacteria</taxon>
        <taxon>Bacillati</taxon>
        <taxon>Actinomycetota</taxon>
        <taxon>Actinomycetes</taxon>
        <taxon>Kitasatosporales</taxon>
        <taxon>Streptomycetaceae</taxon>
        <taxon>Streptomyces</taxon>
    </lineage>
</organism>
<accession>A0A5R9FX81</accession>
<reference evidence="3 4" key="1">
    <citation type="submission" date="2019-05" db="EMBL/GenBank/DDBJ databases">
        <title>Streptomyces sp. NEAU-C151, a novel actinomycete isolated from soil.</title>
        <authorList>
            <person name="Han L."/>
            <person name="Jiang H."/>
        </authorList>
    </citation>
    <scope>NUCLEOTIDE SEQUENCE [LARGE SCALE GENOMIC DNA]</scope>
    <source>
        <strain evidence="3 4">NEAU-C151</strain>
    </source>
</reference>
<evidence type="ECO:0000256" key="1">
    <source>
        <dbReference type="ARBA" id="ARBA00006479"/>
    </source>
</evidence>
<dbReference type="EMBL" id="VBZC01000001">
    <property type="protein sequence ID" value="TLS48081.1"/>
    <property type="molecule type" value="Genomic_DNA"/>
</dbReference>
<dbReference type="InterPro" id="IPR000835">
    <property type="entry name" value="HTH_MarR-typ"/>
</dbReference>
<dbReference type="Pfam" id="PF12802">
    <property type="entry name" value="MarR_2"/>
    <property type="match status" value="1"/>
</dbReference>
<dbReference type="InterPro" id="IPR043129">
    <property type="entry name" value="ATPase_NBD"/>
</dbReference>
<gene>
    <name evidence="3" type="ORF">FE633_00945</name>
</gene>
<evidence type="ECO:0000313" key="3">
    <source>
        <dbReference type="EMBL" id="TLS48081.1"/>
    </source>
</evidence>
<proteinExistence type="inferred from homology"/>
<dbReference type="InterPro" id="IPR011991">
    <property type="entry name" value="ArsR-like_HTH"/>
</dbReference>
<dbReference type="InterPro" id="IPR000600">
    <property type="entry name" value="ROK"/>
</dbReference>
<comment type="caution">
    <text evidence="3">The sequence shown here is derived from an EMBL/GenBank/DDBJ whole genome shotgun (WGS) entry which is preliminary data.</text>
</comment>
<dbReference type="Gene3D" id="3.30.420.40">
    <property type="match status" value="2"/>
</dbReference>
<protein>
    <submittedName>
        <fullName evidence="3">ROK family protein</fullName>
    </submittedName>
</protein>
<evidence type="ECO:0000313" key="4">
    <source>
        <dbReference type="Proteomes" id="UP000305906"/>
    </source>
</evidence>
<dbReference type="PROSITE" id="PS01125">
    <property type="entry name" value="ROK"/>
    <property type="match status" value="1"/>
</dbReference>
<dbReference type="Proteomes" id="UP000305906">
    <property type="component" value="Unassembled WGS sequence"/>
</dbReference>
<dbReference type="PANTHER" id="PTHR18964">
    <property type="entry name" value="ROK (REPRESSOR, ORF, KINASE) FAMILY"/>
    <property type="match status" value="1"/>
</dbReference>
<dbReference type="InterPro" id="IPR036390">
    <property type="entry name" value="WH_DNA-bd_sf"/>
</dbReference>
<dbReference type="AlphaFoldDB" id="A0A5R9FX81"/>
<sequence length="487" mass="50887">MYCRLGTKRGTCDARHTGMSAHERSTSCFQLFEMTTTGRRVPPQKARLSATGCHVFGQSFFLSGICVKTLDELSKRTCNLSAMSQKAGGSLRSLRRSNQEQLIALLLAQGPAHRAELARKAGVSRTTVSTIVSELMARGLIITADAEPHDDLDGRAGNRLLVNPRAAVVAGMNHTFDGVFVQLSDLASREIASSGTALDAGTGPAERIEAGTSILQRLLGTAELDRRQVIGVGVGVPGPIHRETGVVGVSLPGQPWSHVHAAEEFGRALGLPVTVENNARLEGLAEARWGAGRGVANLLYFGLSSGIGSGLILDGRLYRGAVGAAGELGHMSVSIDGQPCPCGNQGCLVLHAGLPAALAALRPVFGKDMTLEEMLARTAAGDRSGDKVFTEVGTVVGRVLANLCNLLNPERIVVGGELSRAGEVLLAPMRDAIRRHALALAREVDLVPAELGLGARVGALGGAALVLSETPDLAAALNRMTVHGITL</sequence>
<dbReference type="GO" id="GO:0003700">
    <property type="term" value="F:DNA-binding transcription factor activity"/>
    <property type="evidence" value="ECO:0007669"/>
    <property type="project" value="InterPro"/>
</dbReference>
<dbReference type="CDD" id="cd00090">
    <property type="entry name" value="HTH_ARSR"/>
    <property type="match status" value="1"/>
</dbReference>
<name>A0A5R9FX81_9ACTN</name>
<dbReference type="InterPro" id="IPR049874">
    <property type="entry name" value="ROK_cs"/>
</dbReference>
<dbReference type="SUPFAM" id="SSF53067">
    <property type="entry name" value="Actin-like ATPase domain"/>
    <property type="match status" value="1"/>
</dbReference>
<dbReference type="InterPro" id="IPR036388">
    <property type="entry name" value="WH-like_DNA-bd_sf"/>
</dbReference>
<comment type="similarity">
    <text evidence="1">Belongs to the ROK (NagC/XylR) family.</text>
</comment>
<dbReference type="PANTHER" id="PTHR18964:SF173">
    <property type="entry name" value="GLUCOKINASE"/>
    <property type="match status" value="1"/>
</dbReference>